<dbReference type="GO" id="GO:0005737">
    <property type="term" value="C:cytoplasm"/>
    <property type="evidence" value="ECO:0007669"/>
    <property type="project" value="UniProtKB-SubCell"/>
</dbReference>
<dbReference type="InterPro" id="IPR055394">
    <property type="entry name" value="Zn_ribbon_TiaS"/>
</dbReference>
<dbReference type="RefSeq" id="WP_218266585.1">
    <property type="nucleotide sequence ID" value="NZ_CP077717.1"/>
</dbReference>
<dbReference type="Proteomes" id="UP000694018">
    <property type="component" value="Chromosome"/>
</dbReference>
<keyword evidence="3 6" id="KW-0819">tRNA processing</keyword>
<evidence type="ECO:0000256" key="5">
    <source>
        <dbReference type="ARBA" id="ARBA00022840"/>
    </source>
</evidence>
<dbReference type="GO" id="GO:0002101">
    <property type="term" value="P:tRNA wobble cytosine modification"/>
    <property type="evidence" value="ECO:0007669"/>
    <property type="project" value="UniProtKB-UniRule"/>
</dbReference>
<evidence type="ECO:0000259" key="8">
    <source>
        <dbReference type="Pfam" id="PF22641"/>
    </source>
</evidence>
<dbReference type="EC" id="6.3.4.22" evidence="6"/>
<evidence type="ECO:0000313" key="11">
    <source>
        <dbReference type="Proteomes" id="UP000694018"/>
    </source>
</evidence>
<dbReference type="GO" id="GO:0005524">
    <property type="term" value="F:ATP binding"/>
    <property type="evidence" value="ECO:0007669"/>
    <property type="project" value="UniProtKB-KW"/>
</dbReference>
<feature type="domain" description="TiaS C-terminal zinc ribbon" evidence="9">
    <location>
        <begin position="352"/>
        <end position="394"/>
    </location>
</feature>
<comment type="catalytic activity">
    <reaction evidence="6">
        <text>cytidine(34) in tRNA(Ile2) + agmatine + ATP + H2O = 2-agmatinylcytidine(34) in tRNA(Ile2) + AMP + 2 phosphate + 2 H(+)</text>
        <dbReference type="Rhea" id="RHEA:43608"/>
        <dbReference type="Rhea" id="RHEA-COMP:10625"/>
        <dbReference type="Rhea" id="RHEA-COMP:10626"/>
        <dbReference type="ChEBI" id="CHEBI:15377"/>
        <dbReference type="ChEBI" id="CHEBI:15378"/>
        <dbReference type="ChEBI" id="CHEBI:30616"/>
        <dbReference type="ChEBI" id="CHEBI:43474"/>
        <dbReference type="ChEBI" id="CHEBI:58145"/>
        <dbReference type="ChEBI" id="CHEBI:82748"/>
        <dbReference type="ChEBI" id="CHEBI:83545"/>
        <dbReference type="ChEBI" id="CHEBI:456215"/>
        <dbReference type="EC" id="6.3.4.22"/>
    </reaction>
</comment>
<dbReference type="Pfam" id="PF23783">
    <property type="entry name" value="Zn_ribbon_TiaS"/>
    <property type="match status" value="1"/>
</dbReference>
<comment type="function">
    <text evidence="6">ATP-dependent agmatine transferase that catalyzes the formation of 2-agmatinylcytidine (agm2C) at the wobble position (C34) of tRNA(Ile2), converting the codon specificity from AUG to AUA.</text>
</comment>
<dbReference type="OrthoDB" id="39189at2157"/>
<proteinExistence type="inferred from homology"/>
<dbReference type="GO" id="GO:0016879">
    <property type="term" value="F:ligase activity, forming carbon-nitrogen bonds"/>
    <property type="evidence" value="ECO:0007669"/>
    <property type="project" value="UniProtKB-UniRule"/>
</dbReference>
<evidence type="ECO:0000313" key="10">
    <source>
        <dbReference type="EMBL" id="QXJ30311.1"/>
    </source>
</evidence>
<evidence type="ECO:0000256" key="2">
    <source>
        <dbReference type="ARBA" id="ARBA00022598"/>
    </source>
</evidence>
<protein>
    <recommendedName>
        <fullName evidence="6">tRNA(Ile2) 2-agmatinylcytidine synthetase TiaS</fullName>
        <shortName evidence="6">tRNA(Ile2)-agm2C synthetase</shortName>
        <ecNumber evidence="6">6.3.4.22</ecNumber>
    </recommendedName>
    <alternativeName>
        <fullName evidence="6">tRNA(Ile2) agmatidine synthetase</fullName>
    </alternativeName>
</protein>
<dbReference type="Pfam" id="PF22641">
    <property type="entry name" value="TiaS_TCKD"/>
    <property type="match status" value="1"/>
</dbReference>
<dbReference type="InterPro" id="IPR013696">
    <property type="entry name" value="TiaS_FLD"/>
</dbReference>
<organism evidence="10 11">
    <name type="scientific">Saccharolobus shibatae (strain ATCC 51178 / DSM 5389 / JCM 8931 / NBRC 15437 / B12)</name>
    <name type="common">Sulfolobus shibatae</name>
    <dbReference type="NCBI Taxonomy" id="523848"/>
    <lineage>
        <taxon>Archaea</taxon>
        <taxon>Thermoproteota</taxon>
        <taxon>Thermoprotei</taxon>
        <taxon>Sulfolobales</taxon>
        <taxon>Sulfolobaceae</taxon>
        <taxon>Saccharolobus</taxon>
    </lineage>
</organism>
<evidence type="ECO:0000256" key="4">
    <source>
        <dbReference type="ARBA" id="ARBA00022741"/>
    </source>
</evidence>
<dbReference type="PANTHER" id="PTHR40705">
    <property type="entry name" value="TRNA(ILE2) 2-AGMATINYLCYTIDINE SYNTHETASE TIAS"/>
    <property type="match status" value="1"/>
</dbReference>
<dbReference type="GeneID" id="65564688"/>
<dbReference type="KEGG" id="sshi:J5U23_03210"/>
<comment type="subcellular location">
    <subcellularLocation>
        <location evidence="6">Cytoplasm</location>
    </subcellularLocation>
</comment>
<comment type="similarity">
    <text evidence="6">Belongs to the TiaS family.</text>
</comment>
<gene>
    <name evidence="6" type="primary">tiaS</name>
    <name evidence="10" type="ORF">J5U23_03210</name>
</gene>
<dbReference type="InterPro" id="IPR024913">
    <property type="entry name" value="tRNA_Ile2__agm2C_synt"/>
</dbReference>
<feature type="domain" description="TiaS FLD" evidence="7">
    <location>
        <begin position="146"/>
        <end position="258"/>
    </location>
</feature>
<keyword evidence="2 6" id="KW-0436">Ligase</keyword>
<evidence type="ECO:0000256" key="6">
    <source>
        <dbReference type="HAMAP-Rule" id="MF_01892"/>
    </source>
</evidence>
<evidence type="ECO:0000259" key="7">
    <source>
        <dbReference type="Pfam" id="PF08489"/>
    </source>
</evidence>
<dbReference type="HAMAP" id="MF_01892">
    <property type="entry name" value="tRNA_Ile2_agm2C_synt"/>
    <property type="match status" value="1"/>
</dbReference>
<keyword evidence="4 6" id="KW-0547">Nucleotide-binding</keyword>
<evidence type="ECO:0000256" key="3">
    <source>
        <dbReference type="ARBA" id="ARBA00022694"/>
    </source>
</evidence>
<dbReference type="PANTHER" id="PTHR40705:SF1">
    <property type="entry name" value="TRNA(ILE2) 2-AGMATINYLCYTIDINE SYNTHETASE TIAS"/>
    <property type="match status" value="1"/>
</dbReference>
<sequence length="443" mass="51167">MKYIIGIDDHDSYKFGCTTHFSVILTSYLYKNHNIILLDLPYLVRLNPNIPWKTRGNASIKLVVDFNGTKKELADIIFSYSLKYIKDVSLALEHGRKPGIAIIEYDKYKTSFEKLYNFYIKGLSDIIPIDYAKKFAEKNDIEIRGDRGIIGSIAALGVSGDYTYELITYRKKENWLKKRMINEDSVKRVDEETFPLTFANYDYINDSPLITPHGSDPILYGIRGTSIEHLIKAMGLIESNEDINFFAIFKTNQNTDIHFQKVGNRFYQQIKKVIQIKNIKILEGGDVMIRTTDDDILFVYKETGELNSASKLLKEGDEIVAYGAIKPSIAYGKIIELERFEILKLNDLQLVNPKCPICGGSTKSLGKNKGYKCKKCKYIINTANKSMKNIIRNLSLGIYQTRAYRHLTRPIFLTLEKNNQSFHEERKFLDMYRSELYKLDYNL</sequence>
<dbReference type="InterPro" id="IPR053870">
    <property type="entry name" value="TiaS-like_TCKD"/>
</dbReference>
<accession>A0A8F5BS31</accession>
<keyword evidence="1 6" id="KW-0963">Cytoplasm</keyword>
<dbReference type="Pfam" id="PF08489">
    <property type="entry name" value="TiaS_FLD"/>
    <property type="match status" value="1"/>
</dbReference>
<evidence type="ECO:0000256" key="1">
    <source>
        <dbReference type="ARBA" id="ARBA00022490"/>
    </source>
</evidence>
<dbReference type="EMBL" id="CP077717">
    <property type="protein sequence ID" value="QXJ30311.1"/>
    <property type="molecule type" value="Genomic_DNA"/>
</dbReference>
<reference evidence="10" key="1">
    <citation type="journal article" date="2021" name="Environ. Microbiol.">
        <title>New insights into the diversity and evolution of the archaeal mobilome from three complete genomes of Saccharolobus shibatae.</title>
        <authorList>
            <person name="Medvedeva S."/>
            <person name="Brandt D."/>
            <person name="Cvirkaite-Krupovic V."/>
            <person name="Liu Y."/>
            <person name="Severinov K."/>
            <person name="Ishino S."/>
            <person name="Ishino Y."/>
            <person name="Prangishvili D."/>
            <person name="Kalinowski J."/>
            <person name="Krupovic M."/>
        </authorList>
    </citation>
    <scope>NUCLEOTIDE SEQUENCE</scope>
    <source>
        <strain evidence="10">B12</strain>
    </source>
</reference>
<name>A0A8F5BS31_SACSH</name>
<feature type="domain" description="TiaS-like TCKD" evidence="8">
    <location>
        <begin position="4"/>
        <end position="142"/>
    </location>
</feature>
<keyword evidence="5 6" id="KW-0067">ATP-binding</keyword>
<evidence type="ECO:0000259" key="9">
    <source>
        <dbReference type="Pfam" id="PF23783"/>
    </source>
</evidence>
<dbReference type="AlphaFoldDB" id="A0A8F5BS31"/>